<dbReference type="InterPro" id="IPR004474">
    <property type="entry name" value="LytR_CpsA_psr"/>
</dbReference>
<keyword evidence="6" id="KW-1185">Reference proteome</keyword>
<evidence type="ECO:0000259" key="4">
    <source>
        <dbReference type="Pfam" id="PF13399"/>
    </source>
</evidence>
<dbReference type="Pfam" id="PF03816">
    <property type="entry name" value="LytR_cpsA_psr"/>
    <property type="match status" value="1"/>
</dbReference>
<protein>
    <submittedName>
        <fullName evidence="5">LCP family protein</fullName>
    </submittedName>
</protein>
<reference evidence="5 6" key="1">
    <citation type="submission" date="2024-06" db="EMBL/GenBank/DDBJ databases">
        <title>The Natural Products Discovery Center: Release of the First 8490 Sequenced Strains for Exploring Actinobacteria Biosynthetic Diversity.</title>
        <authorList>
            <person name="Kalkreuter E."/>
            <person name="Kautsar S.A."/>
            <person name="Yang D."/>
            <person name="Bader C.D."/>
            <person name="Teijaro C.N."/>
            <person name="Fluegel L."/>
            <person name="Davis C.M."/>
            <person name="Simpson J.R."/>
            <person name="Lauterbach L."/>
            <person name="Steele A.D."/>
            <person name="Gui C."/>
            <person name="Meng S."/>
            <person name="Li G."/>
            <person name="Viehrig K."/>
            <person name="Ye F."/>
            <person name="Su P."/>
            <person name="Kiefer A.F."/>
            <person name="Nichols A."/>
            <person name="Cepeda A.J."/>
            <person name="Yan W."/>
            <person name="Fan B."/>
            <person name="Jiang Y."/>
            <person name="Adhikari A."/>
            <person name="Zheng C.-J."/>
            <person name="Schuster L."/>
            <person name="Cowan T.M."/>
            <person name="Smanski M.J."/>
            <person name="Chevrette M.G."/>
            <person name="De Carvalho L.P.S."/>
            <person name="Shen B."/>
        </authorList>
    </citation>
    <scope>NUCLEOTIDE SEQUENCE [LARGE SCALE GENOMIC DNA]</scope>
    <source>
        <strain evidence="5 6">NPDC052347</strain>
    </source>
</reference>
<keyword evidence="2" id="KW-0472">Membrane</keyword>
<evidence type="ECO:0000256" key="2">
    <source>
        <dbReference type="SAM" id="Phobius"/>
    </source>
</evidence>
<sequence>MADPDPSRPSRARHGVRRSPRWGLRVAAVISAGILATSGIGHAVVHRINRDIGRLDPFAGLSDRPRGSAGLNVLLVGTDSRDTITEEQRTRYKLGGDACHCTDTMMLVHLSADRDRASVVSLPRDTYTILPERTDRQGRFHPAHPQKLNAAYAEGGPSLTVRSVERLTGVHIDHYLEVDFSSFMKTVDLLGGVQVCTTRPLRDSYSGLDLPAGTSTLGGGQALQYVRARHVDGSSDLGRMRRQQRFVASLLHQVTSSGMLLNPVRFQQVATTLLGSVRADRGFGTEDLVELGRKLKDLSPASSEFTSVPVATVDFPVKGVGSTVKWDEPAAARIFQALREDRPIALPARRAQDGKPPVRPTPVEVAPSRIHVQVLNGTKRNGLGRTTDEALRATGFATTGIPGDAPPAPRTVIGFDPRWDRSVRTVAAALPGAELRAVPGQGPLVQVILGNDFQEVHPVRAAEPAPVHPTGNQVVTGDQVACADGT</sequence>
<gene>
    <name evidence="5" type="ORF">AB0L16_24725</name>
</gene>
<name>A0ABV3K393_STRON</name>
<evidence type="ECO:0000256" key="1">
    <source>
        <dbReference type="ARBA" id="ARBA00006068"/>
    </source>
</evidence>
<dbReference type="InterPro" id="IPR027381">
    <property type="entry name" value="LytR/CpsA/Psr_C"/>
</dbReference>
<dbReference type="NCBIfam" id="TIGR00350">
    <property type="entry name" value="lytR_cpsA_psr"/>
    <property type="match status" value="1"/>
</dbReference>
<dbReference type="InterPro" id="IPR050922">
    <property type="entry name" value="LytR/CpsA/Psr_CW_biosynth"/>
</dbReference>
<dbReference type="Gene3D" id="3.40.630.190">
    <property type="entry name" value="LCP protein"/>
    <property type="match status" value="1"/>
</dbReference>
<dbReference type="RefSeq" id="WP_109281418.1">
    <property type="nucleotide sequence ID" value="NZ_JBFAUK010000022.1"/>
</dbReference>
<dbReference type="Proteomes" id="UP001552594">
    <property type="component" value="Unassembled WGS sequence"/>
</dbReference>
<proteinExistence type="inferred from homology"/>
<dbReference type="Gene3D" id="3.30.70.2390">
    <property type="match status" value="1"/>
</dbReference>
<accession>A0ABV3K393</accession>
<feature type="domain" description="Cell envelope-related transcriptional attenuator" evidence="3">
    <location>
        <begin position="102"/>
        <end position="255"/>
    </location>
</feature>
<dbReference type="Pfam" id="PF13399">
    <property type="entry name" value="LytR_C"/>
    <property type="match status" value="1"/>
</dbReference>
<evidence type="ECO:0000259" key="3">
    <source>
        <dbReference type="Pfam" id="PF03816"/>
    </source>
</evidence>
<feature type="transmembrane region" description="Helical" evidence="2">
    <location>
        <begin position="22"/>
        <end position="45"/>
    </location>
</feature>
<keyword evidence="2" id="KW-1133">Transmembrane helix</keyword>
<dbReference type="EMBL" id="JBFAUK010000022">
    <property type="protein sequence ID" value="MEV5509600.1"/>
    <property type="molecule type" value="Genomic_DNA"/>
</dbReference>
<keyword evidence="2" id="KW-0812">Transmembrane</keyword>
<dbReference type="PANTHER" id="PTHR33392:SF6">
    <property type="entry name" value="POLYISOPRENYL-TEICHOIC ACID--PEPTIDOGLYCAN TEICHOIC ACID TRANSFERASE TAGU"/>
    <property type="match status" value="1"/>
</dbReference>
<organism evidence="5 6">
    <name type="scientific">Streptomyces orinoci</name>
    <name type="common">Streptoverticillium orinoci</name>
    <dbReference type="NCBI Taxonomy" id="67339"/>
    <lineage>
        <taxon>Bacteria</taxon>
        <taxon>Bacillati</taxon>
        <taxon>Actinomycetota</taxon>
        <taxon>Actinomycetes</taxon>
        <taxon>Kitasatosporales</taxon>
        <taxon>Streptomycetaceae</taxon>
        <taxon>Streptomyces</taxon>
    </lineage>
</organism>
<comment type="caution">
    <text evidence="5">The sequence shown here is derived from an EMBL/GenBank/DDBJ whole genome shotgun (WGS) entry which is preliminary data.</text>
</comment>
<dbReference type="PANTHER" id="PTHR33392">
    <property type="entry name" value="POLYISOPRENYL-TEICHOIC ACID--PEPTIDOGLYCAN TEICHOIC ACID TRANSFERASE TAGU"/>
    <property type="match status" value="1"/>
</dbReference>
<feature type="domain" description="LytR/CpsA/Psr regulator C-terminal" evidence="4">
    <location>
        <begin position="370"/>
        <end position="453"/>
    </location>
</feature>
<evidence type="ECO:0000313" key="5">
    <source>
        <dbReference type="EMBL" id="MEV5509600.1"/>
    </source>
</evidence>
<evidence type="ECO:0000313" key="6">
    <source>
        <dbReference type="Proteomes" id="UP001552594"/>
    </source>
</evidence>
<comment type="similarity">
    <text evidence="1">Belongs to the LytR/CpsA/Psr (LCP) family.</text>
</comment>